<evidence type="ECO:0000313" key="6">
    <source>
        <dbReference type="EMBL" id="AMP09010.1"/>
    </source>
</evidence>
<feature type="domain" description="Major facilitator superfamily (MFS) profile" evidence="5">
    <location>
        <begin position="5"/>
        <end position="386"/>
    </location>
</feature>
<dbReference type="Proteomes" id="UP000071778">
    <property type="component" value="Chromosome"/>
</dbReference>
<dbReference type="Pfam" id="PF07690">
    <property type="entry name" value="MFS_1"/>
    <property type="match status" value="1"/>
</dbReference>
<feature type="transmembrane region" description="Helical" evidence="4">
    <location>
        <begin position="360"/>
        <end position="378"/>
    </location>
</feature>
<dbReference type="AlphaFoldDB" id="A0A127QG29"/>
<dbReference type="InterPro" id="IPR011701">
    <property type="entry name" value="MFS"/>
</dbReference>
<dbReference type="EMBL" id="CP013235">
    <property type="protein sequence ID" value="AMP09010.1"/>
    <property type="molecule type" value="Genomic_DNA"/>
</dbReference>
<feature type="transmembrane region" description="Helical" evidence="4">
    <location>
        <begin position="274"/>
        <end position="291"/>
    </location>
</feature>
<evidence type="ECO:0000256" key="3">
    <source>
        <dbReference type="ARBA" id="ARBA00023136"/>
    </source>
</evidence>
<evidence type="ECO:0000256" key="4">
    <source>
        <dbReference type="SAM" id="Phobius"/>
    </source>
</evidence>
<sequence>MSKLLVMLFATACALSVANVYYAQPLLDALAHDFGLSLAAVGIVITATQVGCALALLLVVPLGDLLDRRRLTLVQLMLLCTALLAVAAASSALLLLIGMLAVGLLGTAMTQGLIAYAANSAAPAERGRVVGAAQGGVVIGLLLARSLAGWIADLAGWRAVYLVSAVISLLMLIALRRLLPQSSAPAERLPYTTLLGSMFTLLARERVLQIRGVLAMLMFAAFSAFWSALVLPLSAPPYSFSHSAIGAFGLVGVAGALAAARAGEWADRGYGQSTTRAALLLLLASWLALGFMGHSLWLLILGILLLDLGGQALHVTNQSMIFASQPAAHSRLVGCYMLFYAVGSGIGAILSTAVYAAAGWNGVCVLGAGISLLALLFWKLTLRHMPKTACLPAAPLYSSDGAGA</sequence>
<dbReference type="RefSeq" id="WP_061535182.1">
    <property type="nucleotide sequence ID" value="NZ_CP013233.1"/>
</dbReference>
<keyword evidence="1 4" id="KW-0812">Transmembrane</keyword>
<feature type="transmembrane region" description="Helical" evidence="4">
    <location>
        <begin position="129"/>
        <end position="152"/>
    </location>
</feature>
<name>A0A127QG29_9BURK</name>
<dbReference type="InterPro" id="IPR036259">
    <property type="entry name" value="MFS_trans_sf"/>
</dbReference>
<organism evidence="6 7">
    <name type="scientific">Collimonas arenae</name>
    <dbReference type="NCBI Taxonomy" id="279058"/>
    <lineage>
        <taxon>Bacteria</taxon>
        <taxon>Pseudomonadati</taxon>
        <taxon>Pseudomonadota</taxon>
        <taxon>Betaproteobacteria</taxon>
        <taxon>Burkholderiales</taxon>
        <taxon>Oxalobacteraceae</taxon>
        <taxon>Collimonas</taxon>
    </lineage>
</organism>
<feature type="transmembrane region" description="Helical" evidence="4">
    <location>
        <begin position="336"/>
        <end position="354"/>
    </location>
</feature>
<keyword evidence="2 4" id="KW-1133">Transmembrane helix</keyword>
<gene>
    <name evidence="6" type="ORF">CAter282_1217</name>
</gene>
<reference evidence="6 7" key="1">
    <citation type="submission" date="2015-11" db="EMBL/GenBank/DDBJ databases">
        <title>Exploring the genomic traits of fungus-feeding bacterial genus Collimonas.</title>
        <authorList>
            <person name="Song C."/>
            <person name="Schmidt R."/>
            <person name="de Jager V."/>
            <person name="Krzyzanowska D."/>
            <person name="Jongedijk E."/>
            <person name="Cankar K."/>
            <person name="Beekwilder J."/>
            <person name="van Veen A."/>
            <person name="de Boer W."/>
            <person name="van Veen J.A."/>
            <person name="Garbeva P."/>
        </authorList>
    </citation>
    <scope>NUCLEOTIDE SEQUENCE [LARGE SCALE GENOMIC DNA]</scope>
    <source>
        <strain evidence="6 7">Ter282</strain>
    </source>
</reference>
<keyword evidence="7" id="KW-1185">Reference proteome</keyword>
<dbReference type="PATRIC" id="fig|279058.17.peg.1306"/>
<dbReference type="PANTHER" id="PTHR42910">
    <property type="entry name" value="TRANSPORTER SCO4007-RELATED"/>
    <property type="match status" value="1"/>
</dbReference>
<keyword evidence="3 4" id="KW-0472">Membrane</keyword>
<feature type="transmembrane region" description="Helical" evidence="4">
    <location>
        <begin position="240"/>
        <end position="262"/>
    </location>
</feature>
<feature type="transmembrane region" description="Helical" evidence="4">
    <location>
        <begin position="95"/>
        <end position="117"/>
    </location>
</feature>
<dbReference type="CDD" id="cd17324">
    <property type="entry name" value="MFS_NepI_like"/>
    <property type="match status" value="1"/>
</dbReference>
<evidence type="ECO:0000256" key="1">
    <source>
        <dbReference type="ARBA" id="ARBA00022692"/>
    </source>
</evidence>
<dbReference type="Gene3D" id="1.20.1250.20">
    <property type="entry name" value="MFS general substrate transporter like domains"/>
    <property type="match status" value="1"/>
</dbReference>
<feature type="transmembrane region" description="Helical" evidence="4">
    <location>
        <begin position="158"/>
        <end position="179"/>
    </location>
</feature>
<proteinExistence type="predicted"/>
<feature type="transmembrane region" description="Helical" evidence="4">
    <location>
        <begin position="71"/>
        <end position="89"/>
    </location>
</feature>
<evidence type="ECO:0000256" key="2">
    <source>
        <dbReference type="ARBA" id="ARBA00022989"/>
    </source>
</evidence>
<accession>A0A127QG29</accession>
<dbReference type="GO" id="GO:0022857">
    <property type="term" value="F:transmembrane transporter activity"/>
    <property type="evidence" value="ECO:0007669"/>
    <property type="project" value="InterPro"/>
</dbReference>
<evidence type="ECO:0000313" key="7">
    <source>
        <dbReference type="Proteomes" id="UP000071778"/>
    </source>
</evidence>
<dbReference type="OrthoDB" id="9815356at2"/>
<feature type="transmembrane region" description="Helical" evidence="4">
    <location>
        <begin position="213"/>
        <end position="234"/>
    </location>
</feature>
<evidence type="ECO:0000259" key="5">
    <source>
        <dbReference type="PROSITE" id="PS50850"/>
    </source>
</evidence>
<dbReference type="PANTHER" id="PTHR42910:SF1">
    <property type="entry name" value="MAJOR FACILITATOR SUPERFAMILY (MFS) PROFILE DOMAIN-CONTAINING PROTEIN"/>
    <property type="match status" value="1"/>
</dbReference>
<dbReference type="SUPFAM" id="SSF103473">
    <property type="entry name" value="MFS general substrate transporter"/>
    <property type="match status" value="1"/>
</dbReference>
<feature type="transmembrane region" description="Helical" evidence="4">
    <location>
        <begin position="36"/>
        <end position="59"/>
    </location>
</feature>
<dbReference type="PROSITE" id="PS50850">
    <property type="entry name" value="MFS"/>
    <property type="match status" value="1"/>
</dbReference>
<protein>
    <submittedName>
        <fullName evidence="6">Major Facilitator Superfamily protein</fullName>
    </submittedName>
</protein>
<dbReference type="InterPro" id="IPR020846">
    <property type="entry name" value="MFS_dom"/>
</dbReference>